<organism evidence="2 3">
    <name type="scientific">Cytospora schulzeri</name>
    <dbReference type="NCBI Taxonomy" id="448051"/>
    <lineage>
        <taxon>Eukaryota</taxon>
        <taxon>Fungi</taxon>
        <taxon>Dikarya</taxon>
        <taxon>Ascomycota</taxon>
        <taxon>Pezizomycotina</taxon>
        <taxon>Sordariomycetes</taxon>
        <taxon>Sordariomycetidae</taxon>
        <taxon>Diaporthales</taxon>
        <taxon>Cytosporaceae</taxon>
        <taxon>Cytospora</taxon>
    </lineage>
</organism>
<feature type="region of interest" description="Disordered" evidence="1">
    <location>
        <begin position="100"/>
        <end position="119"/>
    </location>
</feature>
<protein>
    <submittedName>
        <fullName evidence="2">Uncharacterized protein</fullName>
    </submittedName>
</protein>
<feature type="compositionally biased region" description="Basic and acidic residues" evidence="1">
    <location>
        <begin position="107"/>
        <end position="119"/>
    </location>
</feature>
<gene>
    <name evidence="2" type="ORF">VMCG_10809</name>
</gene>
<evidence type="ECO:0000313" key="3">
    <source>
        <dbReference type="Proteomes" id="UP000283895"/>
    </source>
</evidence>
<keyword evidence="3" id="KW-1185">Reference proteome</keyword>
<evidence type="ECO:0000256" key="1">
    <source>
        <dbReference type="SAM" id="MobiDB-lite"/>
    </source>
</evidence>
<dbReference type="Proteomes" id="UP000283895">
    <property type="component" value="Unassembled WGS sequence"/>
</dbReference>
<sequence>MSNNKGGTLRLTLENIQTPYNEDEFVGLVTNLYELLIKIAYLGRDQITWPPGGGHAINEDLCRELQIKPEVVSLMKRLPYVDGDFRYCIHLYPQSEPLSYLQDDDVERSRDPDGGPGRLRRDYILPCDIPLTAPGDEGPYLVLDVGDMSDTIRVIPWDEDPEDINPDGWELERPDDPRYYRNYYPQHAPSFFHRFMEKIETLEVIPSGCEQFERQYYGSELPEIRDPAMRVLIETYGWPDSFRQGDWERDVEEVWDGIIRQALD</sequence>
<reference evidence="2 3" key="1">
    <citation type="submission" date="2015-09" db="EMBL/GenBank/DDBJ databases">
        <title>Host preference determinants of Valsa canker pathogens revealed by comparative genomics.</title>
        <authorList>
            <person name="Yin Z."/>
            <person name="Huang L."/>
        </authorList>
    </citation>
    <scope>NUCLEOTIDE SEQUENCE [LARGE SCALE GENOMIC DNA]</scope>
    <source>
        <strain evidence="2 3">03-1</strain>
    </source>
</reference>
<accession>A0A423V7S9</accession>
<dbReference type="AlphaFoldDB" id="A0A423V7S9"/>
<evidence type="ECO:0000313" key="2">
    <source>
        <dbReference type="EMBL" id="ROV86863.1"/>
    </source>
</evidence>
<name>A0A423V7S9_9PEZI</name>
<comment type="caution">
    <text evidence="2">The sequence shown here is derived from an EMBL/GenBank/DDBJ whole genome shotgun (WGS) entry which is preliminary data.</text>
</comment>
<dbReference type="EMBL" id="LKEA01000123">
    <property type="protein sequence ID" value="ROV86863.1"/>
    <property type="molecule type" value="Genomic_DNA"/>
</dbReference>
<proteinExistence type="predicted"/>
<dbReference type="OrthoDB" id="5343383at2759"/>